<evidence type="ECO:0000256" key="8">
    <source>
        <dbReference type="PROSITE-ProRule" id="PRU01240"/>
    </source>
</evidence>
<feature type="domain" description="PA" evidence="12">
    <location>
        <begin position="357"/>
        <end position="421"/>
    </location>
</feature>
<evidence type="ECO:0000313" key="15">
    <source>
        <dbReference type="Proteomes" id="UP000813444"/>
    </source>
</evidence>
<evidence type="ECO:0000256" key="9">
    <source>
        <dbReference type="SAM" id="MobiDB-lite"/>
    </source>
</evidence>
<dbReference type="Proteomes" id="UP000813444">
    <property type="component" value="Unassembled WGS sequence"/>
</dbReference>
<comment type="similarity">
    <text evidence="1 8">Belongs to the peptidase S8 family.</text>
</comment>
<dbReference type="PANTHER" id="PTHR43806:SF66">
    <property type="entry name" value="SERIN ENDOPEPTIDASE"/>
    <property type="match status" value="1"/>
</dbReference>
<dbReference type="InterPro" id="IPR015500">
    <property type="entry name" value="Peptidase_S8_subtilisin-rel"/>
</dbReference>
<dbReference type="EMBL" id="JAGPNK010000008">
    <property type="protein sequence ID" value="KAH7316466.1"/>
    <property type="molecule type" value="Genomic_DNA"/>
</dbReference>
<dbReference type="InterPro" id="IPR036852">
    <property type="entry name" value="Peptidase_S8/S53_dom_sf"/>
</dbReference>
<feature type="signal peptide" evidence="10">
    <location>
        <begin position="1"/>
        <end position="18"/>
    </location>
</feature>
<sequence length="909" mass="98645">MHLLRTIGVLALPALGRAAGFDARQQEDDSQVNNTIPIPNSYIVEYAPGFLNGRKRAALDDDIVVVKSFESDVFSGASIETETHNTDSLLGLEGVVRVWPNHIISLAPLDPVSFSDSAAAANYTTHNTTGVSKLHERGIFGKGVKIGVVDTGTWYDHPALGGGFGEGFKIAGGYDFVGDGRWPSEPKTPDNDPRDQQGHGTHVAGIIVGKTDYWVGVAPEATIYSYKVFSQSSGTDEATLMESFLRAYEDGVDIITASLGGVSGWGTGAWAELASRLVDEGVVVTISAGNSGAAGAFFGSNGSSGKNVLAIASVETEQFPASPFELTFYLDGETNTVKAGYLPSTFYFPPEVAGWPVVPMNFNTSEPADGCQPYPEGTPRLEGKIPLVRRGTCTFSTKQDNLAALGAEYMLFYNNDAPIITPATTSYEGLIAVITANAGKSIIETVQAGGNVTADFSVNPEEVVGLEYSAGGRPSVFTSWGGTYDLDVKPDIAAPGGQIFSTYLDNTFALMSGTSMACPYVAGVAALYISAHGGRATHGKGFARMLHRRIIASGTALPWSDGTVADFGFPAPVPQVGNGLVNAFKVVNYTTALDFDKFALNDTHYFSRYHDLTVTNEGSQDVTYKLSHEPAAGVETAGWFPFPPFTGEKRLKRFSEMTPKSLPVEVSLPRDFTLKPGQSKTVSVNFHNPDKLGWNATALPLYSGKIYVSSSNGERLSVPYAGLAANLKAEMNPIYRPTYPFSRSHVQFVSIQDKHNYTFDLSNFQQDFPKIYSKIIWGTKEVRWDIYEAGWSERKWEYPPVPGKNGYIGPATCWTGVGTTNWIDLRFHNPNSTWTYPAVDLFRNAETQNVYHEFWWFGRLGNGSLIEPGTYTMRFATLKPFGNPKAADNWDVFKTPEIQVLGKYGQIPN</sequence>
<feature type="active site" description="Charge relay system" evidence="7 8">
    <location>
        <position position="199"/>
    </location>
</feature>
<dbReference type="InterPro" id="IPR013783">
    <property type="entry name" value="Ig-like_fold"/>
</dbReference>
<evidence type="ECO:0000256" key="5">
    <source>
        <dbReference type="ARBA" id="ARBA00022801"/>
    </source>
</evidence>
<keyword evidence="2" id="KW-0134">Cell wall</keyword>
<dbReference type="InterPro" id="IPR003137">
    <property type="entry name" value="PA_domain"/>
</dbReference>
<dbReference type="Gene3D" id="2.60.40.10">
    <property type="entry name" value="Immunoglobulins"/>
    <property type="match status" value="1"/>
</dbReference>
<dbReference type="PRINTS" id="PR00723">
    <property type="entry name" value="SUBTILISIN"/>
</dbReference>
<dbReference type="Gene3D" id="3.40.50.200">
    <property type="entry name" value="Peptidase S8/S53 domain"/>
    <property type="match status" value="1"/>
</dbReference>
<evidence type="ECO:0000256" key="7">
    <source>
        <dbReference type="PIRSR" id="PIRSR615500-1"/>
    </source>
</evidence>
<dbReference type="PROSITE" id="PS00138">
    <property type="entry name" value="SUBTILASE_SER"/>
    <property type="match status" value="1"/>
</dbReference>
<dbReference type="InterPro" id="IPR034187">
    <property type="entry name" value="Peptidases_S8_5"/>
</dbReference>
<dbReference type="PROSITE" id="PS00137">
    <property type="entry name" value="SUBTILASE_HIS"/>
    <property type="match status" value="1"/>
</dbReference>
<dbReference type="InterPro" id="IPR010435">
    <property type="entry name" value="C5a/SBT2-like_Fn3"/>
</dbReference>
<evidence type="ECO:0000256" key="1">
    <source>
        <dbReference type="ARBA" id="ARBA00011073"/>
    </source>
</evidence>
<dbReference type="Pfam" id="PF00082">
    <property type="entry name" value="Peptidase_S8"/>
    <property type="match status" value="1"/>
</dbReference>
<evidence type="ECO:0000256" key="3">
    <source>
        <dbReference type="ARBA" id="ARBA00022670"/>
    </source>
</evidence>
<accession>A0A8K0SU76</accession>
<dbReference type="CDD" id="cd07489">
    <property type="entry name" value="Peptidases_S8_5"/>
    <property type="match status" value="1"/>
</dbReference>
<feature type="domain" description="C5a peptidase/Subtilisin-like protease SBT2-like Fn3-like" evidence="13">
    <location>
        <begin position="599"/>
        <end position="720"/>
    </location>
</feature>
<comment type="caution">
    <text evidence="14">The sequence shown here is derived from an EMBL/GenBank/DDBJ whole genome shotgun (WGS) entry which is preliminary data.</text>
</comment>
<dbReference type="InterPro" id="IPR023828">
    <property type="entry name" value="Peptidase_S8_Ser-AS"/>
</dbReference>
<keyword evidence="5 8" id="KW-0378">Hydrolase</keyword>
<evidence type="ECO:0000259" key="11">
    <source>
        <dbReference type="Pfam" id="PF00082"/>
    </source>
</evidence>
<evidence type="ECO:0000256" key="2">
    <source>
        <dbReference type="ARBA" id="ARBA00022512"/>
    </source>
</evidence>
<feature type="chain" id="PRO_5035446966" evidence="10">
    <location>
        <begin position="19"/>
        <end position="909"/>
    </location>
</feature>
<evidence type="ECO:0000259" key="13">
    <source>
        <dbReference type="Pfam" id="PF06280"/>
    </source>
</evidence>
<reference evidence="14" key="1">
    <citation type="journal article" date="2021" name="Nat. Commun.">
        <title>Genetic determinants of endophytism in the Arabidopsis root mycobiome.</title>
        <authorList>
            <person name="Mesny F."/>
            <person name="Miyauchi S."/>
            <person name="Thiergart T."/>
            <person name="Pickel B."/>
            <person name="Atanasova L."/>
            <person name="Karlsson M."/>
            <person name="Huettel B."/>
            <person name="Barry K.W."/>
            <person name="Haridas S."/>
            <person name="Chen C."/>
            <person name="Bauer D."/>
            <person name="Andreopoulos W."/>
            <person name="Pangilinan J."/>
            <person name="LaButti K."/>
            <person name="Riley R."/>
            <person name="Lipzen A."/>
            <person name="Clum A."/>
            <person name="Drula E."/>
            <person name="Henrissat B."/>
            <person name="Kohler A."/>
            <person name="Grigoriev I.V."/>
            <person name="Martin F.M."/>
            <person name="Hacquard S."/>
        </authorList>
    </citation>
    <scope>NUCLEOTIDE SEQUENCE</scope>
    <source>
        <strain evidence="14">MPI-CAGE-CH-0235</strain>
    </source>
</reference>
<dbReference type="GO" id="GO:0006508">
    <property type="term" value="P:proteolysis"/>
    <property type="evidence" value="ECO:0007669"/>
    <property type="project" value="UniProtKB-KW"/>
</dbReference>
<feature type="active site" description="Charge relay system" evidence="7 8">
    <location>
        <position position="150"/>
    </location>
</feature>
<dbReference type="InterPro" id="IPR000209">
    <property type="entry name" value="Peptidase_S8/S53_dom"/>
</dbReference>
<dbReference type="InterPro" id="IPR022398">
    <property type="entry name" value="Peptidase_S8_His-AS"/>
</dbReference>
<feature type="active site" description="Charge relay system" evidence="7 8">
    <location>
        <position position="515"/>
    </location>
</feature>
<feature type="region of interest" description="Disordered" evidence="9">
    <location>
        <begin position="180"/>
        <end position="200"/>
    </location>
</feature>
<feature type="compositionally biased region" description="Basic and acidic residues" evidence="9">
    <location>
        <begin position="182"/>
        <end position="197"/>
    </location>
</feature>
<dbReference type="AlphaFoldDB" id="A0A8K0SU76"/>
<dbReference type="OrthoDB" id="10256524at2759"/>
<proteinExistence type="inferred from homology"/>
<evidence type="ECO:0000256" key="4">
    <source>
        <dbReference type="ARBA" id="ARBA00022729"/>
    </source>
</evidence>
<dbReference type="Pfam" id="PF06280">
    <property type="entry name" value="fn3_5"/>
    <property type="match status" value="1"/>
</dbReference>
<dbReference type="Gene3D" id="3.50.30.30">
    <property type="match status" value="1"/>
</dbReference>
<keyword evidence="4 10" id="KW-0732">Signal</keyword>
<feature type="domain" description="Peptidase S8/S53" evidence="11">
    <location>
        <begin position="141"/>
        <end position="533"/>
    </location>
</feature>
<dbReference type="GO" id="GO:0016020">
    <property type="term" value="C:membrane"/>
    <property type="evidence" value="ECO:0007669"/>
    <property type="project" value="InterPro"/>
</dbReference>
<dbReference type="CDD" id="cd02124">
    <property type="entry name" value="PA_PoS1_like"/>
    <property type="match status" value="1"/>
</dbReference>
<keyword evidence="2" id="KW-0964">Secreted</keyword>
<evidence type="ECO:0000256" key="6">
    <source>
        <dbReference type="ARBA" id="ARBA00022825"/>
    </source>
</evidence>
<dbReference type="PANTHER" id="PTHR43806">
    <property type="entry name" value="PEPTIDASE S8"/>
    <property type="match status" value="1"/>
</dbReference>
<protein>
    <submittedName>
        <fullName evidence="14">Peptidase S8/S53 domain-containing protein</fullName>
    </submittedName>
</protein>
<dbReference type="InterPro" id="IPR050131">
    <property type="entry name" value="Peptidase_S8_subtilisin-like"/>
</dbReference>
<keyword evidence="3 8" id="KW-0645">Protease</keyword>
<evidence type="ECO:0000313" key="14">
    <source>
        <dbReference type="EMBL" id="KAH7316466.1"/>
    </source>
</evidence>
<dbReference type="SUPFAM" id="SSF52743">
    <property type="entry name" value="Subtilisin-like"/>
    <property type="match status" value="1"/>
</dbReference>
<keyword evidence="6 8" id="KW-0720">Serine protease</keyword>
<dbReference type="PROSITE" id="PS51892">
    <property type="entry name" value="SUBTILASE"/>
    <property type="match status" value="1"/>
</dbReference>
<organism evidence="14 15">
    <name type="scientific">Stachybotrys elegans</name>
    <dbReference type="NCBI Taxonomy" id="80388"/>
    <lineage>
        <taxon>Eukaryota</taxon>
        <taxon>Fungi</taxon>
        <taxon>Dikarya</taxon>
        <taxon>Ascomycota</taxon>
        <taxon>Pezizomycotina</taxon>
        <taxon>Sordariomycetes</taxon>
        <taxon>Hypocreomycetidae</taxon>
        <taxon>Hypocreales</taxon>
        <taxon>Stachybotryaceae</taxon>
        <taxon>Stachybotrys</taxon>
    </lineage>
</organism>
<gene>
    <name evidence="14" type="ORF">B0I35DRAFT_254431</name>
</gene>
<dbReference type="Pfam" id="PF02225">
    <property type="entry name" value="PA"/>
    <property type="match status" value="1"/>
</dbReference>
<evidence type="ECO:0000256" key="10">
    <source>
        <dbReference type="SAM" id="SignalP"/>
    </source>
</evidence>
<dbReference type="GO" id="GO:0004252">
    <property type="term" value="F:serine-type endopeptidase activity"/>
    <property type="evidence" value="ECO:0007669"/>
    <property type="project" value="UniProtKB-UniRule"/>
</dbReference>
<name>A0A8K0SU76_9HYPO</name>
<evidence type="ECO:0000259" key="12">
    <source>
        <dbReference type="Pfam" id="PF02225"/>
    </source>
</evidence>
<keyword evidence="15" id="KW-1185">Reference proteome</keyword>